<dbReference type="EMBL" id="CU207366">
    <property type="protein sequence ID" value="CAL68020.1"/>
    <property type="molecule type" value="Genomic_DNA"/>
</dbReference>
<evidence type="ECO:0000313" key="2">
    <source>
        <dbReference type="Proteomes" id="UP000000755"/>
    </source>
</evidence>
<proteinExistence type="predicted"/>
<accession>A0M5X5</accession>
<evidence type="ECO:0000313" key="1">
    <source>
        <dbReference type="EMBL" id="CAL68020.1"/>
    </source>
</evidence>
<gene>
    <name evidence="1" type="ordered locus">GFO_3076</name>
</gene>
<dbReference type="AlphaFoldDB" id="A0M5X5"/>
<reference evidence="1 2" key="1">
    <citation type="journal article" date="2006" name="Environ. Microbiol.">
        <title>Whole genome analysis of the marine Bacteroidetes'Gramella forsetii' reveals adaptations to degradation of polymeric organic matter.</title>
        <authorList>
            <person name="Bauer M."/>
            <person name="Kube M."/>
            <person name="Teeling H."/>
            <person name="Richter M."/>
            <person name="Lombardot T."/>
            <person name="Allers E."/>
            <person name="Wuerdemann C.A."/>
            <person name="Quast C."/>
            <person name="Kuhl H."/>
            <person name="Knaust F."/>
            <person name="Woebken D."/>
            <person name="Bischof K."/>
            <person name="Mussmann M."/>
            <person name="Choudhuri J.V."/>
            <person name="Meyer F."/>
            <person name="Reinhardt R."/>
            <person name="Amann R.I."/>
            <person name="Gloeckner F.O."/>
        </authorList>
    </citation>
    <scope>NUCLEOTIDE SEQUENCE [LARGE SCALE GENOMIC DNA]</scope>
    <source>
        <strain evidence="1 2">KT0803</strain>
    </source>
</reference>
<dbReference type="Proteomes" id="UP000000755">
    <property type="component" value="Chromosome"/>
</dbReference>
<name>A0M5X5_CHRFK</name>
<dbReference type="KEGG" id="gfo:GFO_3076"/>
<dbReference type="HOGENOM" id="CLU_3396763_0_0_10"/>
<organism evidence="1 2">
    <name type="scientific">Christiangramia forsetii (strain DSM 17595 / CGMCC 1.15422 / KT0803)</name>
    <name type="common">Gramella forsetii</name>
    <dbReference type="NCBI Taxonomy" id="411154"/>
    <lineage>
        <taxon>Bacteria</taxon>
        <taxon>Pseudomonadati</taxon>
        <taxon>Bacteroidota</taxon>
        <taxon>Flavobacteriia</taxon>
        <taxon>Flavobacteriales</taxon>
        <taxon>Flavobacteriaceae</taxon>
        <taxon>Christiangramia</taxon>
    </lineage>
</organism>
<sequence>MEIFQNYKIILVEDVEGALKLIGNFGIGLKT</sequence>
<protein>
    <submittedName>
        <fullName evidence="1">Uncharacterized protein</fullName>
    </submittedName>
</protein>